<evidence type="ECO:0000313" key="3">
    <source>
        <dbReference type="Proteomes" id="UP000238479"/>
    </source>
</evidence>
<keyword evidence="1" id="KW-1133">Transmembrane helix</keyword>
<dbReference type="EMBL" id="PDCK01000043">
    <property type="protein sequence ID" value="PRQ34203.1"/>
    <property type="molecule type" value="Genomic_DNA"/>
</dbReference>
<accession>A0A2P6QJ62</accession>
<keyword evidence="1" id="KW-0472">Membrane</keyword>
<proteinExistence type="predicted"/>
<keyword evidence="1" id="KW-0812">Transmembrane</keyword>
<evidence type="ECO:0000313" key="2">
    <source>
        <dbReference type="EMBL" id="PRQ34203.1"/>
    </source>
</evidence>
<keyword evidence="3" id="KW-1185">Reference proteome</keyword>
<evidence type="ECO:0000256" key="1">
    <source>
        <dbReference type="SAM" id="Phobius"/>
    </source>
</evidence>
<dbReference type="Proteomes" id="UP000238479">
    <property type="component" value="Chromosome 5"/>
</dbReference>
<reference evidence="2 3" key="1">
    <citation type="journal article" date="2018" name="Nat. Genet.">
        <title>The Rosa genome provides new insights in the design of modern roses.</title>
        <authorList>
            <person name="Bendahmane M."/>
        </authorList>
    </citation>
    <scope>NUCLEOTIDE SEQUENCE [LARGE SCALE GENOMIC DNA]</scope>
    <source>
        <strain evidence="3">cv. Old Blush</strain>
    </source>
</reference>
<organism evidence="2 3">
    <name type="scientific">Rosa chinensis</name>
    <name type="common">China rose</name>
    <dbReference type="NCBI Taxonomy" id="74649"/>
    <lineage>
        <taxon>Eukaryota</taxon>
        <taxon>Viridiplantae</taxon>
        <taxon>Streptophyta</taxon>
        <taxon>Embryophyta</taxon>
        <taxon>Tracheophyta</taxon>
        <taxon>Spermatophyta</taxon>
        <taxon>Magnoliopsida</taxon>
        <taxon>eudicotyledons</taxon>
        <taxon>Gunneridae</taxon>
        <taxon>Pentapetalae</taxon>
        <taxon>rosids</taxon>
        <taxon>fabids</taxon>
        <taxon>Rosales</taxon>
        <taxon>Rosaceae</taxon>
        <taxon>Rosoideae</taxon>
        <taxon>Rosoideae incertae sedis</taxon>
        <taxon>Rosa</taxon>
    </lineage>
</organism>
<feature type="transmembrane region" description="Helical" evidence="1">
    <location>
        <begin position="143"/>
        <end position="162"/>
    </location>
</feature>
<protein>
    <submittedName>
        <fullName evidence="2">Uncharacterized protein</fullName>
    </submittedName>
</protein>
<dbReference type="Gramene" id="PRQ34203">
    <property type="protein sequence ID" value="PRQ34203"/>
    <property type="gene ID" value="RchiOBHm_Chr5g0066261"/>
</dbReference>
<sequence>MEVGYDEFGSPRITAGSQTSVGVSVPDLVFAKANVGDWVADWRTDPGQNALGMMAARFDIGVGAEWGEDRWQNWGELGCMVVCLLSVLFRLESDPCATSDGGSAGEVLRRVVSGGGGRAIFSLRVCPRWVDWPWYWAARALSWAWPVVLLFFFNFCLGLHFLF</sequence>
<dbReference type="AlphaFoldDB" id="A0A2P6QJ62"/>
<comment type="caution">
    <text evidence="2">The sequence shown here is derived from an EMBL/GenBank/DDBJ whole genome shotgun (WGS) entry which is preliminary data.</text>
</comment>
<name>A0A2P6QJ62_ROSCH</name>
<gene>
    <name evidence="2" type="ORF">RchiOBHm_Chr5g0066261</name>
</gene>